<dbReference type="Pfam" id="PF04497">
    <property type="entry name" value="Pox_E2-like"/>
    <property type="match status" value="1"/>
</dbReference>
<protein>
    <submittedName>
        <fullName evidence="1">CPXV068 protein</fullName>
    </submittedName>
</protein>
<evidence type="ECO:0000313" key="1">
    <source>
        <dbReference type="EMBL" id="AUL80164.1"/>
    </source>
</evidence>
<name>A0A2I6J136_VACCV</name>
<dbReference type="EMBL" id="MG012795">
    <property type="protein sequence ID" value="AUL80164.1"/>
    <property type="molecule type" value="Genomic_DNA"/>
</dbReference>
<reference evidence="1" key="1">
    <citation type="journal article" date="2018" name="Emerg. Infect. Dis.">
        <title>Ocular Vaccinia Infection in Dairy Worker, Brazil.</title>
        <authorList>
            <person name="Teixeira Lima M."/>
            <person name="Pereira Oliveira G."/>
            <person name="Bretas de Oliveira D."/>
            <person name="Mesquita Vaz S."/>
            <person name="de Souza Trindade G."/>
            <person name="Santos Abrahao J."/>
            <person name="Geessien Kroon E."/>
        </authorList>
    </citation>
    <scope>NUCLEOTIDE SEQUENCE [LARGE SCALE GENOMIC DNA]</scope>
    <source>
        <strain evidence="1">CEyV1</strain>
    </source>
</reference>
<organism evidence="1">
    <name type="scientific">Vaccinia virus</name>
    <name type="common">VACV</name>
    <name type="synonym">Orthopoxvirus vaccinia</name>
    <dbReference type="NCBI Taxonomy" id="10245"/>
    <lineage>
        <taxon>Viruses</taxon>
        <taxon>Varidnaviria</taxon>
        <taxon>Bamfordvirae</taxon>
        <taxon>Nucleocytoviricota</taxon>
        <taxon>Pokkesviricetes</taxon>
        <taxon>Chitovirales</taxon>
        <taxon>Poxviridae</taxon>
        <taxon>Chordopoxvirinae</taxon>
        <taxon>Orthopoxvirus</taxon>
    </lineage>
</organism>
<dbReference type="Proteomes" id="UP000270450">
    <property type="component" value="Segment"/>
</dbReference>
<accession>A0A2I6J136</accession>
<sequence>MYEPIYEHQVLDSDFLKTMLDRYGIVPINSCIIDGICPEAIIEILMAVVSPRDAIRFLDIVHKNLLTEDSVLNYIINDIRRGQIDYYNPYVEEFLEDRTEDLGIYANIFFDDAIDITKLDITKTELEHISKYMKYYTTYIEHIVNII</sequence>
<dbReference type="InterPro" id="IPR021155">
    <property type="entry name" value="Poxvirus_E2/O1"/>
</dbReference>
<proteinExistence type="predicted"/>